<protein>
    <submittedName>
        <fullName evidence="2">Uncharacterized protein</fullName>
    </submittedName>
</protein>
<sequence>MPRWMPVYEDDMTHWLWDNAQRYQWWLEIRFRAAKTPGMRYVGDTNIRIRVTYGEWPVTIAYLGTRWHADERAVISFLEALEEDGLITRRKNGLVTVISVCGFEKYCFNMQNNGKAPLPEGSVDIEYEMQNPEHDTPLGCISGETQIEKHCATRSDTADETQSRTRPYLHKRKEIKNLLIDGKREREKDFLEKLRKSESTIEGMAMSLHCEPSDLLAVADDFSNATITTEDWHPTFSAFKKHFLNWARMRIKKSKDEVPQKNKSAGGYQQNAGRRRGPVTPDCGLNED</sequence>
<gene>
    <name evidence="2" type="ORF">E5333_05945</name>
</gene>
<proteinExistence type="predicted"/>
<reference evidence="2 3" key="1">
    <citation type="submission" date="2019-04" db="EMBL/GenBank/DDBJ databases">
        <title>Microbes associate with the intestines of laboratory mice.</title>
        <authorList>
            <person name="Navarre W."/>
            <person name="Wong E."/>
            <person name="Huang K."/>
            <person name="Tropini C."/>
            <person name="Ng K."/>
            <person name="Yu B."/>
        </authorList>
    </citation>
    <scope>NUCLEOTIDE SEQUENCE [LARGE SCALE GENOMIC DNA]</scope>
    <source>
        <strain evidence="2 3">NM06_A21</strain>
    </source>
</reference>
<dbReference type="EMBL" id="SRYD01000019">
    <property type="protein sequence ID" value="TGY74597.1"/>
    <property type="molecule type" value="Genomic_DNA"/>
</dbReference>
<name>A0A4S2FYN9_9BACT</name>
<organism evidence="2 3">
    <name type="scientific">Muribaculum intestinale</name>
    <dbReference type="NCBI Taxonomy" id="1796646"/>
    <lineage>
        <taxon>Bacteria</taxon>
        <taxon>Pseudomonadati</taxon>
        <taxon>Bacteroidota</taxon>
        <taxon>Bacteroidia</taxon>
        <taxon>Bacteroidales</taxon>
        <taxon>Muribaculaceae</taxon>
        <taxon>Muribaculum</taxon>
    </lineage>
</organism>
<accession>A0A4S2FYN9</accession>
<dbReference type="RefSeq" id="WP_135993055.1">
    <property type="nucleotide sequence ID" value="NZ_SRYD01000019.1"/>
</dbReference>
<dbReference type="Proteomes" id="UP000306630">
    <property type="component" value="Unassembled WGS sequence"/>
</dbReference>
<comment type="caution">
    <text evidence="2">The sequence shown here is derived from an EMBL/GenBank/DDBJ whole genome shotgun (WGS) entry which is preliminary data.</text>
</comment>
<dbReference type="AlphaFoldDB" id="A0A4S2FYN9"/>
<evidence type="ECO:0000313" key="3">
    <source>
        <dbReference type="Proteomes" id="UP000306630"/>
    </source>
</evidence>
<feature type="region of interest" description="Disordered" evidence="1">
    <location>
        <begin position="252"/>
        <end position="288"/>
    </location>
</feature>
<evidence type="ECO:0000313" key="2">
    <source>
        <dbReference type="EMBL" id="TGY74597.1"/>
    </source>
</evidence>
<evidence type="ECO:0000256" key="1">
    <source>
        <dbReference type="SAM" id="MobiDB-lite"/>
    </source>
</evidence>
<feature type="compositionally biased region" description="Polar residues" evidence="1">
    <location>
        <begin position="261"/>
        <end position="272"/>
    </location>
</feature>